<protein>
    <submittedName>
        <fullName evidence="1">Uncharacterized protein</fullName>
    </submittedName>
</protein>
<sequence length="46" mass="5588">MEKKIPDKWCATVYTYFFHSSNCLLYNDNINRFYVRIAAMLLRHSI</sequence>
<gene>
    <name evidence="1" type="ORF">SB48_HM08orf04325</name>
</gene>
<dbReference type="AlphaFoldDB" id="A0AAN0T7X7"/>
<dbReference type="EMBL" id="CP010525">
    <property type="protein sequence ID" value="AJO23509.1"/>
    <property type="molecule type" value="Genomic_DNA"/>
</dbReference>
<dbReference type="Proteomes" id="UP000032024">
    <property type="component" value="Chromosome"/>
</dbReference>
<accession>A0AAN0T7X7</accession>
<evidence type="ECO:0000313" key="2">
    <source>
        <dbReference type="Proteomes" id="UP000032024"/>
    </source>
</evidence>
<name>A0AAN0T7X7_HEYCO</name>
<reference evidence="2" key="1">
    <citation type="submission" date="2015-01" db="EMBL/GenBank/DDBJ databases">
        <title>Comparative genome analysis of Bacillus coagulans HM-08, Clostridium butyricum HM-68, Bacillus subtilis HM-66 and Bacillus paralicheniformis BL-09.</title>
        <authorList>
            <person name="Zhang H."/>
        </authorList>
    </citation>
    <scope>NUCLEOTIDE SEQUENCE [LARGE SCALE GENOMIC DNA]</scope>
    <source>
        <strain evidence="2">HM-08</strain>
    </source>
</reference>
<organism evidence="1 2">
    <name type="scientific">Heyndrickxia coagulans</name>
    <name type="common">Weizmannia coagulans</name>
    <dbReference type="NCBI Taxonomy" id="1398"/>
    <lineage>
        <taxon>Bacteria</taxon>
        <taxon>Bacillati</taxon>
        <taxon>Bacillota</taxon>
        <taxon>Bacilli</taxon>
        <taxon>Bacillales</taxon>
        <taxon>Bacillaceae</taxon>
        <taxon>Heyndrickxia</taxon>
    </lineage>
</organism>
<evidence type="ECO:0000313" key="1">
    <source>
        <dbReference type="EMBL" id="AJO23509.1"/>
    </source>
</evidence>
<proteinExistence type="predicted"/>
<keyword evidence="2" id="KW-1185">Reference proteome</keyword>